<dbReference type="UniPathway" id="UPA00223">
    <property type="reaction ID" value="UER00717"/>
</dbReference>
<dbReference type="Gene3D" id="1.10.1660.10">
    <property type="match status" value="1"/>
</dbReference>
<evidence type="ECO:0000256" key="1">
    <source>
        <dbReference type="ARBA" id="ARBA00004751"/>
    </source>
</evidence>
<dbReference type="PROSITE" id="PS00480">
    <property type="entry name" value="CITRATE_SYNTHASE"/>
    <property type="match status" value="1"/>
</dbReference>
<dbReference type="SUPFAM" id="SSF46955">
    <property type="entry name" value="Putative DNA-binding domain"/>
    <property type="match status" value="1"/>
</dbReference>
<dbReference type="Pfam" id="PF12728">
    <property type="entry name" value="HTH_17"/>
    <property type="match status" value="1"/>
</dbReference>
<dbReference type="EMBL" id="UGSK01000001">
    <property type="protein sequence ID" value="SUB02668.1"/>
    <property type="molecule type" value="Genomic_DNA"/>
</dbReference>
<dbReference type="CDD" id="cd06102">
    <property type="entry name" value="citrate_synt_like_2"/>
    <property type="match status" value="1"/>
</dbReference>
<evidence type="ECO:0000256" key="5">
    <source>
        <dbReference type="RuleBase" id="RU003406"/>
    </source>
</evidence>
<dbReference type="EC" id="2.3.3.16" evidence="3"/>
<evidence type="ECO:0000259" key="6">
    <source>
        <dbReference type="Pfam" id="PF12728"/>
    </source>
</evidence>
<proteinExistence type="inferred from homology"/>
<dbReference type="InterPro" id="IPR041657">
    <property type="entry name" value="HTH_17"/>
</dbReference>
<dbReference type="GO" id="GO:0006099">
    <property type="term" value="P:tricarboxylic acid cycle"/>
    <property type="evidence" value="ECO:0007669"/>
    <property type="project" value="UniProtKB-UniPathway"/>
</dbReference>
<dbReference type="InterPro" id="IPR009061">
    <property type="entry name" value="DNA-bd_dom_put_sf"/>
</dbReference>
<dbReference type="PANTHER" id="PTHR11739:SF4">
    <property type="entry name" value="CITRATE SYNTHASE, PEROXISOMAL"/>
    <property type="match status" value="1"/>
</dbReference>
<comment type="similarity">
    <text evidence="2 5">Belongs to the citrate synthase family.</text>
</comment>
<dbReference type="InterPro" id="IPR016142">
    <property type="entry name" value="Citrate_synth-like_lrg_a-sub"/>
</dbReference>
<organism evidence="7 8">
    <name type="scientific">Pannonibacter phragmitetus</name>
    <dbReference type="NCBI Taxonomy" id="121719"/>
    <lineage>
        <taxon>Bacteria</taxon>
        <taxon>Pseudomonadati</taxon>
        <taxon>Pseudomonadota</taxon>
        <taxon>Alphaproteobacteria</taxon>
        <taxon>Hyphomicrobiales</taxon>
        <taxon>Stappiaceae</taxon>
        <taxon>Pannonibacter</taxon>
    </lineage>
</organism>
<dbReference type="Gene3D" id="1.10.580.10">
    <property type="entry name" value="Citrate Synthase, domain 1"/>
    <property type="match status" value="1"/>
</dbReference>
<dbReference type="Pfam" id="PF00285">
    <property type="entry name" value="Citrate_synt"/>
    <property type="match status" value="1"/>
</dbReference>
<dbReference type="AlphaFoldDB" id="A0A378ZZX8"/>
<dbReference type="InterPro" id="IPR036969">
    <property type="entry name" value="Citrate_synthase_sf"/>
</dbReference>
<dbReference type="PRINTS" id="PR00143">
    <property type="entry name" value="CITRTSNTHASE"/>
</dbReference>
<gene>
    <name evidence="7" type="primary">citZ</name>
    <name evidence="7" type="ORF">NCTC13350_03632</name>
</gene>
<protein>
    <recommendedName>
        <fullName evidence="3">citrate synthase (unknown stereospecificity)</fullName>
        <ecNumber evidence="3">2.3.3.16</ecNumber>
    </recommendedName>
</protein>
<dbReference type="GO" id="GO:0005829">
    <property type="term" value="C:cytosol"/>
    <property type="evidence" value="ECO:0007669"/>
    <property type="project" value="TreeGrafter"/>
</dbReference>
<dbReference type="InterPro" id="IPR019810">
    <property type="entry name" value="Citrate_synthase_AS"/>
</dbReference>
<comment type="pathway">
    <text evidence="1">Carbohydrate metabolism; tricarboxylic acid cycle; isocitrate from oxaloacetate: step 1/2.</text>
</comment>
<dbReference type="GO" id="GO:0005975">
    <property type="term" value="P:carbohydrate metabolic process"/>
    <property type="evidence" value="ECO:0007669"/>
    <property type="project" value="TreeGrafter"/>
</dbReference>
<evidence type="ECO:0000313" key="7">
    <source>
        <dbReference type="EMBL" id="SUB02668.1"/>
    </source>
</evidence>
<keyword evidence="7" id="KW-0012">Acyltransferase</keyword>
<sequence>MLDAVNIDRYNQYMNQPLYLSAREAVAELGIQPATLYAYVSRGLIRSVPGPGKQKRYDASDIRKLLVQRDRPEPQGGARPLSGDPVLETRLTHIGEDGPWYRGHRATDLAKSLTLEATAALLWDCEEDPFAGTVSMQLPLFPDGMGAVERLMTALAAWPVSDPSAYTRSPQLLLRKGAAFVRVAAAALLGRAEVSSLPVHEQLAECWLVPGRSGAGGISAADGADLIRAALVLSADHELNTSAFTVRCAASTRAPLHAALIAGAGAFTGPRHGAASDRVGLWFDQIHSAADAEAVLHERLMLGEPLHGFGHSVYRSKDPRGDMLLDMLKAKKGGCPAAELAATVSTLARDLFGLEPNIDFAFAVLRRALGLPPQAGKTIFCAGRMVGWVAHALEQYATPEQIRPRAIYTGERPRK</sequence>
<dbReference type="GO" id="GO:0036440">
    <property type="term" value="F:citrate synthase activity"/>
    <property type="evidence" value="ECO:0007669"/>
    <property type="project" value="UniProtKB-EC"/>
</dbReference>
<dbReference type="Proteomes" id="UP000255000">
    <property type="component" value="Unassembled WGS sequence"/>
</dbReference>
<dbReference type="PANTHER" id="PTHR11739">
    <property type="entry name" value="CITRATE SYNTHASE"/>
    <property type="match status" value="1"/>
</dbReference>
<dbReference type="InterPro" id="IPR002020">
    <property type="entry name" value="Citrate_synthase"/>
</dbReference>
<name>A0A378ZZX8_9HYPH</name>
<evidence type="ECO:0000256" key="4">
    <source>
        <dbReference type="ARBA" id="ARBA00022679"/>
    </source>
</evidence>
<evidence type="ECO:0000313" key="8">
    <source>
        <dbReference type="Proteomes" id="UP000255000"/>
    </source>
</evidence>
<dbReference type="InterPro" id="IPR016143">
    <property type="entry name" value="Citrate_synth-like_sm_a-sub"/>
</dbReference>
<evidence type="ECO:0000256" key="2">
    <source>
        <dbReference type="ARBA" id="ARBA00010566"/>
    </source>
</evidence>
<feature type="domain" description="Helix-turn-helix" evidence="6">
    <location>
        <begin position="19"/>
        <end position="66"/>
    </location>
</feature>
<dbReference type="Gene3D" id="1.10.230.10">
    <property type="entry name" value="Cytochrome P450-Terp, domain 2"/>
    <property type="match status" value="1"/>
</dbReference>
<keyword evidence="4 5" id="KW-0808">Transferase</keyword>
<accession>A0A378ZZX8</accession>
<dbReference type="SUPFAM" id="SSF48256">
    <property type="entry name" value="Citrate synthase"/>
    <property type="match status" value="1"/>
</dbReference>
<evidence type="ECO:0000256" key="3">
    <source>
        <dbReference type="ARBA" id="ARBA00012972"/>
    </source>
</evidence>
<reference evidence="7 8" key="1">
    <citation type="submission" date="2018-06" db="EMBL/GenBank/DDBJ databases">
        <authorList>
            <consortium name="Pathogen Informatics"/>
            <person name="Doyle S."/>
        </authorList>
    </citation>
    <scope>NUCLEOTIDE SEQUENCE [LARGE SCALE GENOMIC DNA]</scope>
    <source>
        <strain evidence="7 8">NCTC13350</strain>
    </source>
</reference>